<keyword evidence="2" id="KW-0472">Membrane</keyword>
<feature type="transmembrane region" description="Helical" evidence="2">
    <location>
        <begin position="342"/>
        <end position="361"/>
    </location>
</feature>
<feature type="region of interest" description="Disordered" evidence="1">
    <location>
        <begin position="11"/>
        <end position="30"/>
    </location>
</feature>
<keyword evidence="5" id="KW-1185">Reference proteome</keyword>
<feature type="transmembrane region" description="Helical" evidence="2">
    <location>
        <begin position="83"/>
        <end position="104"/>
    </location>
</feature>
<dbReference type="Proteomes" id="UP000324479">
    <property type="component" value="Unassembled WGS sequence"/>
</dbReference>
<feature type="transmembrane region" description="Helical" evidence="2">
    <location>
        <begin position="124"/>
        <end position="148"/>
    </location>
</feature>
<feature type="region of interest" description="Disordered" evidence="1">
    <location>
        <begin position="417"/>
        <end position="442"/>
    </location>
</feature>
<feature type="transmembrane region" description="Helical" evidence="2">
    <location>
        <begin position="33"/>
        <end position="61"/>
    </location>
</feature>
<evidence type="ECO:0000313" key="5">
    <source>
        <dbReference type="Proteomes" id="UP000324479"/>
    </source>
</evidence>
<feature type="transmembrane region" description="Helical" evidence="2">
    <location>
        <begin position="308"/>
        <end position="330"/>
    </location>
</feature>
<accession>A0A5M6DD00</accession>
<keyword evidence="4" id="KW-0808">Transferase</keyword>
<dbReference type="PANTHER" id="PTHR36927">
    <property type="entry name" value="BLR4337 PROTEIN"/>
    <property type="match status" value="1"/>
</dbReference>
<feature type="transmembrane region" description="Helical" evidence="2">
    <location>
        <begin position="247"/>
        <end position="262"/>
    </location>
</feature>
<gene>
    <name evidence="4" type="ORF">FYK55_06400</name>
</gene>
<keyword evidence="2" id="KW-1133">Transmembrane helix</keyword>
<keyword evidence="4" id="KW-0012">Acyltransferase</keyword>
<reference evidence="4 5" key="1">
    <citation type="submission" date="2019-08" db="EMBL/GenBank/DDBJ databases">
        <authorList>
            <person name="Dhanesh K."/>
            <person name="Kumar G."/>
            <person name="Sasikala C."/>
            <person name="Venkata Ramana C."/>
        </authorList>
    </citation>
    <scope>NUCLEOTIDE SEQUENCE [LARGE SCALE GENOMIC DNA]</scope>
    <source>
        <strain evidence="4 5">JC645</strain>
    </source>
</reference>
<keyword evidence="2" id="KW-0812">Transmembrane</keyword>
<dbReference type="InterPro" id="IPR050623">
    <property type="entry name" value="Glucan_succinyl_AcylTrfase"/>
</dbReference>
<feature type="transmembrane region" description="Helical" evidence="2">
    <location>
        <begin position="274"/>
        <end position="296"/>
    </location>
</feature>
<sequence>MNVIRLPHRRPPEQIAGENPPHRKVDPGAKGTAASALAGLVGLRAAAALAVVLLHACVPYLRHPMPGLVWPVRDAGGEWVDCAFWTIEVFIMPLFLAIAGFLLWRSARRSTPWQLVRSRAQRLLVPLAFGMLVVLPADLYIWAIGLVAEGAMPAVKLKSLKFDAPISDQIWGLSHLWFLLYVFLYVAVIASVLWIGRRIEIGQRFRNVLSGSSAVVAIVAVAIMALVIAPEVVWGFQHAFLPVPSKWIYSGAFFVGGWLLAARDPELRWTSMTCWRTGGVGVITLFASVGLGRWYLQRAEEQLPVDTATVFVLAVLTTLAAGATTLALIGGSTRYFRRAPKAIQYVAAASFWIYLVHHPLVGLLHIDLKWALGEGNPGMKAAASCTGAVLLSLATYECFVRRTRLGVWLGMERRPTSAVPAGTSADPIERDAAVDSGARRAA</sequence>
<name>A0A5M6DD00_9BACT</name>
<dbReference type="InterPro" id="IPR002656">
    <property type="entry name" value="Acyl_transf_3_dom"/>
</dbReference>
<organism evidence="4 5">
    <name type="scientific">Roseiconus nitratireducens</name>
    <dbReference type="NCBI Taxonomy" id="2605748"/>
    <lineage>
        <taxon>Bacteria</taxon>
        <taxon>Pseudomonadati</taxon>
        <taxon>Planctomycetota</taxon>
        <taxon>Planctomycetia</taxon>
        <taxon>Pirellulales</taxon>
        <taxon>Pirellulaceae</taxon>
        <taxon>Roseiconus</taxon>
    </lineage>
</organism>
<comment type="caution">
    <text evidence="4">The sequence shown here is derived from an EMBL/GenBank/DDBJ whole genome shotgun (WGS) entry which is preliminary data.</text>
</comment>
<feature type="domain" description="Acyltransferase 3" evidence="3">
    <location>
        <begin position="40"/>
        <end position="396"/>
    </location>
</feature>
<evidence type="ECO:0000256" key="1">
    <source>
        <dbReference type="SAM" id="MobiDB-lite"/>
    </source>
</evidence>
<feature type="transmembrane region" description="Helical" evidence="2">
    <location>
        <begin position="176"/>
        <end position="196"/>
    </location>
</feature>
<evidence type="ECO:0000259" key="3">
    <source>
        <dbReference type="Pfam" id="PF01757"/>
    </source>
</evidence>
<dbReference type="EMBL" id="VWOX01000003">
    <property type="protein sequence ID" value="KAA5545283.1"/>
    <property type="molecule type" value="Genomic_DNA"/>
</dbReference>
<dbReference type="PANTHER" id="PTHR36927:SF1">
    <property type="entry name" value="MDO-LIKE PROTEIN"/>
    <property type="match status" value="1"/>
</dbReference>
<dbReference type="GO" id="GO:0016747">
    <property type="term" value="F:acyltransferase activity, transferring groups other than amino-acyl groups"/>
    <property type="evidence" value="ECO:0007669"/>
    <property type="project" value="InterPro"/>
</dbReference>
<proteinExistence type="predicted"/>
<evidence type="ECO:0000256" key="2">
    <source>
        <dbReference type="SAM" id="Phobius"/>
    </source>
</evidence>
<dbReference type="Pfam" id="PF01757">
    <property type="entry name" value="Acyl_transf_3"/>
    <property type="match status" value="1"/>
</dbReference>
<feature type="transmembrane region" description="Helical" evidence="2">
    <location>
        <begin position="208"/>
        <end position="227"/>
    </location>
</feature>
<evidence type="ECO:0000313" key="4">
    <source>
        <dbReference type="EMBL" id="KAA5545283.1"/>
    </source>
</evidence>
<dbReference type="RefSeq" id="WP_150075554.1">
    <property type="nucleotide sequence ID" value="NZ_VWOX01000003.1"/>
</dbReference>
<feature type="transmembrane region" description="Helical" evidence="2">
    <location>
        <begin position="381"/>
        <end position="399"/>
    </location>
</feature>
<dbReference type="AlphaFoldDB" id="A0A5M6DD00"/>
<protein>
    <submittedName>
        <fullName evidence="4">Acyltransferase</fullName>
    </submittedName>
</protein>